<gene>
    <name evidence="2" type="ORF">Metli_2049</name>
</gene>
<reference evidence="2 3" key="1">
    <citation type="submission" date="2011-08" db="EMBL/GenBank/DDBJ databases">
        <title>The complete genome of Methanofollis liminatans DSM 4140.</title>
        <authorList>
            <consortium name="US DOE Joint Genome Institute (JGI-PGF)"/>
            <person name="Lucas S."/>
            <person name="Han J."/>
            <person name="Lapidus A."/>
            <person name="Bruce D."/>
            <person name="Goodwin L."/>
            <person name="Pitluck S."/>
            <person name="Peters L."/>
            <person name="Kyrpides N."/>
            <person name="Mavromatis K."/>
            <person name="Ivanova N."/>
            <person name="Mikhailova N."/>
            <person name="Lu M."/>
            <person name="Detter J.C."/>
            <person name="Tapia R."/>
            <person name="Han C."/>
            <person name="Land M."/>
            <person name="Hauser L."/>
            <person name="Markowitz V."/>
            <person name="Cheng J.-F."/>
            <person name="Hugenholtz P."/>
            <person name="Woyke T."/>
            <person name="Wu D."/>
            <person name="Spring S."/>
            <person name="Schuler E."/>
            <person name="Brambilla E."/>
            <person name="Klenk H.-P."/>
            <person name="Eisen J.A."/>
        </authorList>
    </citation>
    <scope>NUCLEOTIDE SEQUENCE [LARGE SCALE GENOMIC DNA]</scope>
    <source>
        <strain evidence="2 3">DSM 4140</strain>
    </source>
</reference>
<name>J1L5D0_9EURY</name>
<dbReference type="EMBL" id="CM001555">
    <property type="protein sequence ID" value="EJG07990.1"/>
    <property type="molecule type" value="Genomic_DNA"/>
</dbReference>
<dbReference type="HOGENOM" id="CLU_112306_0_0_2"/>
<evidence type="ECO:0008006" key="4">
    <source>
        <dbReference type="Google" id="ProtNLM"/>
    </source>
</evidence>
<keyword evidence="1" id="KW-0812">Transmembrane</keyword>
<dbReference type="Proteomes" id="UP000005095">
    <property type="component" value="Chromosome"/>
</dbReference>
<evidence type="ECO:0000313" key="2">
    <source>
        <dbReference type="EMBL" id="EJG07990.1"/>
    </source>
</evidence>
<organism evidence="2 3">
    <name type="scientific">Methanofollis liminatans DSM 4140</name>
    <dbReference type="NCBI Taxonomy" id="28892"/>
    <lineage>
        <taxon>Archaea</taxon>
        <taxon>Methanobacteriati</taxon>
        <taxon>Methanobacteriota</taxon>
        <taxon>Stenosarchaea group</taxon>
        <taxon>Methanomicrobia</taxon>
        <taxon>Methanomicrobiales</taxon>
        <taxon>Methanomicrobiaceae</taxon>
        <taxon>Methanofollis</taxon>
    </lineage>
</organism>
<keyword evidence="1" id="KW-1133">Transmembrane helix</keyword>
<evidence type="ECO:0000313" key="3">
    <source>
        <dbReference type="Proteomes" id="UP000005095"/>
    </source>
</evidence>
<accession>J1L5D0</accession>
<protein>
    <recommendedName>
        <fullName evidence="4">Flagellin</fullName>
    </recommendedName>
</protein>
<evidence type="ECO:0000256" key="1">
    <source>
        <dbReference type="SAM" id="Phobius"/>
    </source>
</evidence>
<sequence length="217" mass="22774">MVFGDDPPYRWRPEIQAVNSEGLCVPAAHGRSMRHIAGFTALEWTILIVMAGLLFTVAGHMTGGGKPSGLVYTALGETGSLIEVDDVVGYQAAADPGALDSASFTIRLFLGDMGGVDMDRATVTFSDRSGATVLPQGTAGDAPPCWMIADRLNSPPFLIADGDDRLEPGESFVIRVLFPHPVGAGETFTIALTPPGGLQESIQRAVPPRVTPVTVLG</sequence>
<keyword evidence="1" id="KW-0472">Membrane</keyword>
<feature type="transmembrane region" description="Helical" evidence="1">
    <location>
        <begin position="36"/>
        <end position="58"/>
    </location>
</feature>
<dbReference type="AlphaFoldDB" id="J1L5D0"/>
<proteinExistence type="predicted"/>
<keyword evidence="3" id="KW-1185">Reference proteome</keyword>